<accession>A0A2U3P1Z6</accession>
<keyword evidence="2" id="KW-1185">Reference proteome</keyword>
<dbReference type="Proteomes" id="UP000240988">
    <property type="component" value="Unassembled WGS sequence"/>
</dbReference>
<protein>
    <submittedName>
        <fullName evidence="1">Polyphosphate kinase 2, PPK2 family</fullName>
    </submittedName>
</protein>
<proteinExistence type="predicted"/>
<keyword evidence="1" id="KW-0418">Kinase</keyword>
<evidence type="ECO:0000313" key="1">
    <source>
        <dbReference type="EMBL" id="SPM37782.1"/>
    </source>
</evidence>
<dbReference type="EMBL" id="FUFA01000006">
    <property type="protein sequence ID" value="SPM37782.1"/>
    <property type="molecule type" value="Genomic_DNA"/>
</dbReference>
<dbReference type="AlphaFoldDB" id="A0A2U3P1Z6"/>
<sequence length="29" mass="3244">MRYVLAQSEYEDKDHDVVGEPDPLIVGAP</sequence>
<dbReference type="STRING" id="1841860.GCA_900157375_05634"/>
<keyword evidence="1" id="KW-0808">Transferase</keyword>
<dbReference type="GO" id="GO:0016301">
    <property type="term" value="F:kinase activity"/>
    <property type="evidence" value="ECO:0007669"/>
    <property type="project" value="UniProtKB-KW"/>
</dbReference>
<name>A0A2U3P1Z6_9MYCO</name>
<organism evidence="1 2">
    <name type="scientific">Mycobacterium rhizamassiliense</name>
    <dbReference type="NCBI Taxonomy" id="1841860"/>
    <lineage>
        <taxon>Bacteria</taxon>
        <taxon>Bacillati</taxon>
        <taxon>Actinomycetota</taxon>
        <taxon>Actinomycetes</taxon>
        <taxon>Mycobacteriales</taxon>
        <taxon>Mycobacteriaceae</taxon>
        <taxon>Mycobacterium</taxon>
    </lineage>
</organism>
<evidence type="ECO:0000313" key="2">
    <source>
        <dbReference type="Proteomes" id="UP000240988"/>
    </source>
</evidence>
<gene>
    <name evidence="1" type="ORF">MRAB57_5631</name>
</gene>
<reference evidence="1 2" key="1">
    <citation type="submission" date="2017-01" db="EMBL/GenBank/DDBJ databases">
        <authorList>
            <consortium name="Urmite Genomes"/>
        </authorList>
    </citation>
    <scope>NUCLEOTIDE SEQUENCE [LARGE SCALE GENOMIC DNA]</scope>
    <source>
        <strain evidence="1 2">AB57</strain>
    </source>
</reference>